<sequence length="168" mass="19031">MKLQRTKVAPAAGSTVVGSANSSSSSTVVGNASNSYRIAEHCQFVQVNARYVRDLADEHVHAIVISLLSKQRKSFTIPMELFMIDNATITINFEIGITKTQIFWHNTDLVNSNIESGQNRHRQIKAYLTERYRKLKQQRNEKMASMLKTAINNEGKMEVEEEKEEGEI</sequence>
<dbReference type="WBParaSite" id="Gr19_v10_g3701.t1">
    <property type="protein sequence ID" value="Gr19_v10_g3701.t1"/>
    <property type="gene ID" value="Gr19_v10_g3701"/>
</dbReference>
<reference evidence="2" key="1">
    <citation type="submission" date="2022-11" db="UniProtKB">
        <authorList>
            <consortium name="WormBaseParasite"/>
        </authorList>
    </citation>
    <scope>IDENTIFICATION</scope>
</reference>
<accession>A0A914HQF9</accession>
<evidence type="ECO:0000313" key="2">
    <source>
        <dbReference type="WBParaSite" id="Gr19_v10_g3701.t1"/>
    </source>
</evidence>
<evidence type="ECO:0000313" key="1">
    <source>
        <dbReference type="Proteomes" id="UP000887572"/>
    </source>
</evidence>
<organism evidence="1 2">
    <name type="scientific">Globodera rostochiensis</name>
    <name type="common">Golden nematode worm</name>
    <name type="synonym">Heterodera rostochiensis</name>
    <dbReference type="NCBI Taxonomy" id="31243"/>
    <lineage>
        <taxon>Eukaryota</taxon>
        <taxon>Metazoa</taxon>
        <taxon>Ecdysozoa</taxon>
        <taxon>Nematoda</taxon>
        <taxon>Chromadorea</taxon>
        <taxon>Rhabditida</taxon>
        <taxon>Tylenchina</taxon>
        <taxon>Tylenchomorpha</taxon>
        <taxon>Tylenchoidea</taxon>
        <taxon>Heteroderidae</taxon>
        <taxon>Heteroderinae</taxon>
        <taxon>Globodera</taxon>
    </lineage>
</organism>
<protein>
    <submittedName>
        <fullName evidence="2">Uncharacterized protein</fullName>
    </submittedName>
</protein>
<keyword evidence="1" id="KW-1185">Reference proteome</keyword>
<name>A0A914HQF9_GLORO</name>
<dbReference type="AlphaFoldDB" id="A0A914HQF9"/>
<proteinExistence type="predicted"/>
<dbReference type="Proteomes" id="UP000887572">
    <property type="component" value="Unplaced"/>
</dbReference>